<dbReference type="InterPro" id="IPR016040">
    <property type="entry name" value="NAD(P)-bd_dom"/>
</dbReference>
<organism evidence="4 5">
    <name type="scientific">Halobacillus salinarum</name>
    <dbReference type="NCBI Taxonomy" id="2932257"/>
    <lineage>
        <taxon>Bacteria</taxon>
        <taxon>Bacillati</taxon>
        <taxon>Bacillota</taxon>
        <taxon>Bacilli</taxon>
        <taxon>Bacillales</taxon>
        <taxon>Bacillaceae</taxon>
        <taxon>Halobacillus</taxon>
    </lineage>
</organism>
<evidence type="ECO:0000256" key="1">
    <source>
        <dbReference type="ARBA" id="ARBA00022531"/>
    </source>
</evidence>
<feature type="domain" description="NAD(P)-binding" evidence="3">
    <location>
        <begin position="8"/>
        <end position="199"/>
    </location>
</feature>
<keyword evidence="1" id="KW-0602">Photosynthesis</keyword>
<keyword evidence="5" id="KW-1185">Reference proteome</keyword>
<dbReference type="SUPFAM" id="SSF51735">
    <property type="entry name" value="NAD(P)-binding Rossmann-fold domains"/>
    <property type="match status" value="1"/>
</dbReference>
<keyword evidence="2" id="KW-0604">Photosystem II</keyword>
<accession>A0ABY4EJA4</accession>
<evidence type="ECO:0000256" key="2">
    <source>
        <dbReference type="ARBA" id="ARBA00023276"/>
    </source>
</evidence>
<evidence type="ECO:0000259" key="3">
    <source>
        <dbReference type="Pfam" id="PF13460"/>
    </source>
</evidence>
<dbReference type="RefSeq" id="WP_244710588.1">
    <property type="nucleotide sequence ID" value="NZ_CP095073.1"/>
</dbReference>
<protein>
    <submittedName>
        <fullName evidence="4">SDR family oxidoreductase</fullName>
    </submittedName>
</protein>
<dbReference type="Gene3D" id="3.40.50.720">
    <property type="entry name" value="NAD(P)-binding Rossmann-like Domain"/>
    <property type="match status" value="1"/>
</dbReference>
<name>A0ABY4EJA4_9BACI</name>
<dbReference type="CDD" id="cd05243">
    <property type="entry name" value="SDR_a5"/>
    <property type="match status" value="1"/>
</dbReference>
<dbReference type="Pfam" id="PF13460">
    <property type="entry name" value="NAD_binding_10"/>
    <property type="match status" value="1"/>
</dbReference>
<gene>
    <name evidence="4" type="ORF">MUN89_00670</name>
</gene>
<evidence type="ECO:0000313" key="5">
    <source>
        <dbReference type="Proteomes" id="UP000831787"/>
    </source>
</evidence>
<evidence type="ECO:0000313" key="4">
    <source>
        <dbReference type="EMBL" id="UOQ44542.1"/>
    </source>
</evidence>
<reference evidence="4 5" key="1">
    <citation type="submission" date="2022-04" db="EMBL/GenBank/DDBJ databases">
        <title>Halobacillus sp. isolated from saltern.</title>
        <authorList>
            <person name="Won M."/>
            <person name="Lee C.-M."/>
            <person name="Woen H.-Y."/>
            <person name="Kwon S.-W."/>
        </authorList>
    </citation>
    <scope>NUCLEOTIDE SEQUENCE [LARGE SCALE GENOMIC DNA]</scope>
    <source>
        <strain evidence="4 5">SSBR10-3</strain>
    </source>
</reference>
<dbReference type="InterPro" id="IPR036291">
    <property type="entry name" value="NAD(P)-bd_dom_sf"/>
</dbReference>
<dbReference type="PANTHER" id="PTHR47128:SF2">
    <property type="entry name" value="PROTEIN HIGH CHLOROPHYLL FLUORESCENCE PHENOTYPE 244, CHLOROPLASTIC"/>
    <property type="match status" value="1"/>
</dbReference>
<proteinExistence type="predicted"/>
<dbReference type="EMBL" id="CP095073">
    <property type="protein sequence ID" value="UOQ44542.1"/>
    <property type="molecule type" value="Genomic_DNA"/>
</dbReference>
<dbReference type="Proteomes" id="UP000831787">
    <property type="component" value="Chromosome"/>
</dbReference>
<dbReference type="InterPro" id="IPR044256">
    <property type="entry name" value="HCF244-like"/>
</dbReference>
<sequence length="291" mass="32576">MEKVLVAGATGYLGRYVVKALKEQGYYVRVLVRSPEKMKQQGEHLEPAIDQDADEVFKADITDAAALKDCCKGMDYVFTSVGITKPSGKLSFMDVDYQGNLNLLKEAEIAHVKNFMYIHVFRGEKIEGPATEAKQRFVDQLTESAVPYAVIKPTGYYSDMAEYLKMALKGRVYLIGKGSESINPIHGEDLAHYCVNALSRTKVTLEVGGPDAYSHREIAELAFQTAGKKSKITPLPASILKKLVRLIKRISPSYYALGMFFLNVMTTELLAPRYGDQSLESFFKEYVNRVR</sequence>
<dbReference type="PANTHER" id="PTHR47128">
    <property type="match status" value="1"/>
</dbReference>